<dbReference type="AlphaFoldDB" id="A0A4Q1BBB9"/>
<gene>
    <name evidence="3" type="ORF">M231_07815</name>
</gene>
<sequence>MDPETDALIQTIIQTEFSDITLISIAHRLQTVAYYDRILVMDAGQVAEYDTPLALFDEPGSVFRSLCEKKNLTRDSLQKIQADAKAAVEARVRASD</sequence>
<dbReference type="PANTHER" id="PTHR24223">
    <property type="entry name" value="ATP-BINDING CASSETTE SUB-FAMILY C"/>
    <property type="match status" value="1"/>
</dbReference>
<proteinExistence type="predicted"/>
<evidence type="ECO:0000256" key="2">
    <source>
        <dbReference type="ARBA" id="ARBA00022840"/>
    </source>
</evidence>
<keyword evidence="2" id="KW-0067">ATP-binding</keyword>
<evidence type="ECO:0000256" key="1">
    <source>
        <dbReference type="ARBA" id="ARBA00022741"/>
    </source>
</evidence>
<dbReference type="InterPro" id="IPR050173">
    <property type="entry name" value="ABC_transporter_C-like"/>
</dbReference>
<protein>
    <recommendedName>
        <fullName evidence="5">ABC transporter domain-containing protein</fullName>
    </recommendedName>
</protein>
<keyword evidence="1" id="KW-0547">Nucleotide-binding</keyword>
<dbReference type="GO" id="GO:0016020">
    <property type="term" value="C:membrane"/>
    <property type="evidence" value="ECO:0007669"/>
    <property type="project" value="TreeGrafter"/>
</dbReference>
<evidence type="ECO:0000313" key="4">
    <source>
        <dbReference type="Proteomes" id="UP000289152"/>
    </source>
</evidence>
<dbReference type="Proteomes" id="UP000289152">
    <property type="component" value="Unassembled WGS sequence"/>
</dbReference>
<dbReference type="VEuPathDB" id="FungiDB:TREMEDRAFT_27765"/>
<dbReference type="GO" id="GO:0005524">
    <property type="term" value="F:ATP binding"/>
    <property type="evidence" value="ECO:0007669"/>
    <property type="project" value="UniProtKB-KW"/>
</dbReference>
<evidence type="ECO:0000313" key="3">
    <source>
        <dbReference type="EMBL" id="RXK34944.1"/>
    </source>
</evidence>
<dbReference type="Gene3D" id="3.40.50.300">
    <property type="entry name" value="P-loop containing nucleotide triphosphate hydrolases"/>
    <property type="match status" value="1"/>
</dbReference>
<dbReference type="EMBL" id="SDIL01000172">
    <property type="protein sequence ID" value="RXK34944.1"/>
    <property type="molecule type" value="Genomic_DNA"/>
</dbReference>
<name>A0A4Q1BBB9_TREME</name>
<evidence type="ECO:0008006" key="5">
    <source>
        <dbReference type="Google" id="ProtNLM"/>
    </source>
</evidence>
<dbReference type="SUPFAM" id="SSF52540">
    <property type="entry name" value="P-loop containing nucleoside triphosphate hydrolases"/>
    <property type="match status" value="1"/>
</dbReference>
<accession>A0A4Q1BBB9</accession>
<dbReference type="InParanoid" id="A0A4Q1BBB9"/>
<dbReference type="InterPro" id="IPR027417">
    <property type="entry name" value="P-loop_NTPase"/>
</dbReference>
<dbReference type="OrthoDB" id="6500128at2759"/>
<dbReference type="GO" id="GO:0042626">
    <property type="term" value="F:ATPase-coupled transmembrane transporter activity"/>
    <property type="evidence" value="ECO:0007669"/>
    <property type="project" value="TreeGrafter"/>
</dbReference>
<comment type="caution">
    <text evidence="3">The sequence shown here is derived from an EMBL/GenBank/DDBJ whole genome shotgun (WGS) entry which is preliminary data.</text>
</comment>
<organism evidence="3 4">
    <name type="scientific">Tremella mesenterica</name>
    <name type="common">Jelly fungus</name>
    <dbReference type="NCBI Taxonomy" id="5217"/>
    <lineage>
        <taxon>Eukaryota</taxon>
        <taxon>Fungi</taxon>
        <taxon>Dikarya</taxon>
        <taxon>Basidiomycota</taxon>
        <taxon>Agaricomycotina</taxon>
        <taxon>Tremellomycetes</taxon>
        <taxon>Tremellales</taxon>
        <taxon>Tremellaceae</taxon>
        <taxon>Tremella</taxon>
    </lineage>
</organism>
<reference evidence="3 4" key="1">
    <citation type="submission" date="2016-06" db="EMBL/GenBank/DDBJ databases">
        <title>Evolution of pathogenesis and genome organization in the Tremellales.</title>
        <authorList>
            <person name="Cuomo C."/>
            <person name="Litvintseva A."/>
            <person name="Heitman J."/>
            <person name="Chen Y."/>
            <person name="Sun S."/>
            <person name="Springer D."/>
            <person name="Dromer F."/>
            <person name="Young S."/>
            <person name="Zeng Q."/>
            <person name="Chapman S."/>
            <person name="Gujja S."/>
            <person name="Saif S."/>
            <person name="Birren B."/>
        </authorList>
    </citation>
    <scope>NUCLEOTIDE SEQUENCE [LARGE SCALE GENOMIC DNA]</scope>
    <source>
        <strain evidence="3 4">ATCC 28783</strain>
    </source>
</reference>
<keyword evidence="4" id="KW-1185">Reference proteome</keyword>
<dbReference type="PANTHER" id="PTHR24223:SF415">
    <property type="entry name" value="FI20190P1"/>
    <property type="match status" value="1"/>
</dbReference>